<sequence length="416" mass="42541">MTSSPAQPGLPDVMPDLPPPTLRDFRRDFSFSAALAGLVAVVVSYSGNIGLFVSAFAAGHYSHAQAVSAMTAMYLGMALVGAVLSWRYRAPVVTGWISAGLAILVQDSGRFTVPEIVGALLASAALLAVLGVTGLYDRLTRRIPPPLSAALLAGVLLPFVLRGAAATATLPGVVVPMLLTYVALRTLTPRAAVPGVLLVGVLASALTGTLHPLPAGSRVWGSLHAVVPAFSALSWLSLTLPVTVLALASQHLPGMEILRLSGYRNVPASPVVGGTGLMALPLAVFGSIGITVAAITAAICTGPEAHADVRRRYVAGVMCAVWYALLGVFGGAVIVGAGALPLPMIQALAGLALLGTVVSAVVAALAEARWRESAALTLVVTASGLSLWGLSSPLWGLLVGGLSAVLMRRRENRASR</sequence>
<feature type="transmembrane region" description="Helical" evidence="1">
    <location>
        <begin position="66"/>
        <end position="86"/>
    </location>
</feature>
<evidence type="ECO:0000256" key="1">
    <source>
        <dbReference type="SAM" id="Phobius"/>
    </source>
</evidence>
<dbReference type="InterPro" id="IPR004711">
    <property type="entry name" value="Benzoate_Transporter"/>
</dbReference>
<evidence type="ECO:0000313" key="2">
    <source>
        <dbReference type="EMBL" id="GGJ74191.1"/>
    </source>
</evidence>
<keyword evidence="1" id="KW-1133">Transmembrane helix</keyword>
<reference evidence="2" key="2">
    <citation type="submission" date="2020-09" db="EMBL/GenBank/DDBJ databases">
        <authorList>
            <person name="Sun Q."/>
            <person name="Ohkuma M."/>
        </authorList>
    </citation>
    <scope>NUCLEOTIDE SEQUENCE</scope>
    <source>
        <strain evidence="2">JCM 14371</strain>
    </source>
</reference>
<keyword evidence="3" id="KW-1185">Reference proteome</keyword>
<dbReference type="AlphaFoldDB" id="A0A917PF49"/>
<feature type="transmembrane region" description="Helical" evidence="1">
    <location>
        <begin position="116"/>
        <end position="136"/>
    </location>
</feature>
<feature type="transmembrane region" description="Helical" evidence="1">
    <location>
        <begin position="143"/>
        <end position="161"/>
    </location>
</feature>
<accession>A0A917PF49</accession>
<dbReference type="Pfam" id="PF03594">
    <property type="entry name" value="BenE"/>
    <property type="match status" value="1"/>
</dbReference>
<dbReference type="GO" id="GO:0042925">
    <property type="term" value="F:benzoate transmembrane transporter activity"/>
    <property type="evidence" value="ECO:0007669"/>
    <property type="project" value="InterPro"/>
</dbReference>
<dbReference type="RefSeq" id="WP_229670893.1">
    <property type="nucleotide sequence ID" value="NZ_BMOE01000005.1"/>
</dbReference>
<comment type="caution">
    <text evidence="2">The sequence shown here is derived from an EMBL/GenBank/DDBJ whole genome shotgun (WGS) entry which is preliminary data.</text>
</comment>
<keyword evidence="1" id="KW-0472">Membrane</keyword>
<proteinExistence type="predicted"/>
<dbReference type="PANTHER" id="PTHR30199:SF0">
    <property type="entry name" value="INNER MEMBRANE PROTEIN YDCO"/>
    <property type="match status" value="1"/>
</dbReference>
<feature type="transmembrane region" description="Helical" evidence="1">
    <location>
        <begin position="269"/>
        <end position="295"/>
    </location>
</feature>
<keyword evidence="1" id="KW-0812">Transmembrane</keyword>
<feature type="transmembrane region" description="Helical" evidence="1">
    <location>
        <begin position="29"/>
        <end position="54"/>
    </location>
</feature>
<gene>
    <name evidence="2" type="ORF">GCM10008939_18100</name>
</gene>
<feature type="transmembrane region" description="Helical" evidence="1">
    <location>
        <begin position="191"/>
        <end position="213"/>
    </location>
</feature>
<dbReference type="GO" id="GO:0005886">
    <property type="term" value="C:plasma membrane"/>
    <property type="evidence" value="ECO:0007669"/>
    <property type="project" value="TreeGrafter"/>
</dbReference>
<evidence type="ECO:0000313" key="3">
    <source>
        <dbReference type="Proteomes" id="UP000635726"/>
    </source>
</evidence>
<evidence type="ECO:0008006" key="4">
    <source>
        <dbReference type="Google" id="ProtNLM"/>
    </source>
</evidence>
<feature type="transmembrane region" description="Helical" evidence="1">
    <location>
        <begin position="225"/>
        <end position="248"/>
    </location>
</feature>
<feature type="transmembrane region" description="Helical" evidence="1">
    <location>
        <begin position="347"/>
        <end position="366"/>
    </location>
</feature>
<name>A0A917PF49_9DEIO</name>
<dbReference type="PANTHER" id="PTHR30199">
    <property type="entry name" value="MFS FAMILY TRANSPORTER, PREDICTED SUBSTRATE BENZOATE"/>
    <property type="match status" value="1"/>
</dbReference>
<protein>
    <recommendedName>
        <fullName evidence="4">Benzoate membrane transport protein</fullName>
    </recommendedName>
</protein>
<dbReference type="EMBL" id="BMOE01000005">
    <property type="protein sequence ID" value="GGJ74191.1"/>
    <property type="molecule type" value="Genomic_DNA"/>
</dbReference>
<dbReference type="Proteomes" id="UP000635726">
    <property type="component" value="Unassembled WGS sequence"/>
</dbReference>
<feature type="transmembrane region" description="Helical" evidence="1">
    <location>
        <begin position="315"/>
        <end position="340"/>
    </location>
</feature>
<dbReference type="NCBIfam" id="TIGR00843">
    <property type="entry name" value="benE"/>
    <property type="match status" value="1"/>
</dbReference>
<organism evidence="2 3">
    <name type="scientific">Deinococcus aquiradiocola</name>
    <dbReference type="NCBI Taxonomy" id="393059"/>
    <lineage>
        <taxon>Bacteria</taxon>
        <taxon>Thermotogati</taxon>
        <taxon>Deinococcota</taxon>
        <taxon>Deinococci</taxon>
        <taxon>Deinococcales</taxon>
        <taxon>Deinococcaceae</taxon>
        <taxon>Deinococcus</taxon>
    </lineage>
</organism>
<reference evidence="2" key="1">
    <citation type="journal article" date="2014" name="Int. J. Syst. Evol. Microbiol.">
        <title>Complete genome sequence of Corynebacterium casei LMG S-19264T (=DSM 44701T), isolated from a smear-ripened cheese.</title>
        <authorList>
            <consortium name="US DOE Joint Genome Institute (JGI-PGF)"/>
            <person name="Walter F."/>
            <person name="Albersmeier A."/>
            <person name="Kalinowski J."/>
            <person name="Ruckert C."/>
        </authorList>
    </citation>
    <scope>NUCLEOTIDE SEQUENCE</scope>
    <source>
        <strain evidence="2">JCM 14371</strain>
    </source>
</reference>